<proteinExistence type="predicted"/>
<dbReference type="Proteomes" id="UP001162164">
    <property type="component" value="Unassembled WGS sequence"/>
</dbReference>
<protein>
    <recommendedName>
        <fullName evidence="4">RRM domain-containing protein</fullName>
    </recommendedName>
</protein>
<sequence>MSRGRSETTTKVFVGSLPAGVTTDDLRKLFEPYGTIAECDIANRCGFLHLEDNDLAMKAISDLNGTDFMGGKISVEKGRVKPRRNGGGPMRGGKDRGGPYSRGGGGDFRGPRGYGGGRDYPPFRGGGDRFGGGGGYDRPQRGGFGGGFEDRRGGFEDRRGGGYQERFDRRPYQDRGPAPYGDAPRGGGGGGGFDDRRGPVGGFEDRRPPMGNDRRSLMDPPGPRGGPGGYDGGRGGGGAGAADLFSRRDQGGLKGGPGYLQKFVSNVLSTIVGGFRDRGYGGTNGYGSGANGGGYGSAPAAGGYGGGGGYNSMSAVDDYGDRGGYGGGASDSYGSTGGYGDNYGAGGGGAGGARGTYDTAYPPLPQQRGLDLVCHKPDSVERREDLVDFIEDYNKIGELNMKS</sequence>
<reference evidence="5" key="1">
    <citation type="journal article" date="2023" name="Insect Mol. Biol.">
        <title>Genome sequencing provides insights into the evolution of gene families encoding plant cell wall-degrading enzymes in longhorned beetles.</title>
        <authorList>
            <person name="Shin N.R."/>
            <person name="Okamura Y."/>
            <person name="Kirsch R."/>
            <person name="Pauchet Y."/>
        </authorList>
    </citation>
    <scope>NUCLEOTIDE SEQUENCE</scope>
    <source>
        <strain evidence="5">MMC_N1</strain>
    </source>
</reference>
<evidence type="ECO:0000313" key="5">
    <source>
        <dbReference type="EMBL" id="KAJ8977947.1"/>
    </source>
</evidence>
<dbReference type="EMBL" id="JAPWTJ010000489">
    <property type="protein sequence ID" value="KAJ8977947.1"/>
    <property type="molecule type" value="Genomic_DNA"/>
</dbReference>
<dbReference type="InterPro" id="IPR050907">
    <property type="entry name" value="SRSF"/>
</dbReference>
<dbReference type="Gene3D" id="3.30.70.330">
    <property type="match status" value="1"/>
</dbReference>
<evidence type="ECO:0000259" key="4">
    <source>
        <dbReference type="PROSITE" id="PS50102"/>
    </source>
</evidence>
<dbReference type="SMART" id="SM00360">
    <property type="entry name" value="RRM"/>
    <property type="match status" value="1"/>
</dbReference>
<dbReference type="PANTHER" id="PTHR23147">
    <property type="entry name" value="SERINE/ARGININE RICH SPLICING FACTOR"/>
    <property type="match status" value="1"/>
</dbReference>
<evidence type="ECO:0000313" key="6">
    <source>
        <dbReference type="Proteomes" id="UP001162164"/>
    </source>
</evidence>
<dbReference type="SUPFAM" id="SSF54928">
    <property type="entry name" value="RNA-binding domain, RBD"/>
    <property type="match status" value="1"/>
</dbReference>
<keyword evidence="1 2" id="KW-0694">RNA-binding</keyword>
<accession>A0ABQ9JKM1</accession>
<keyword evidence="6" id="KW-1185">Reference proteome</keyword>
<name>A0ABQ9JKM1_9CUCU</name>
<gene>
    <name evidence="5" type="ORF">NQ317_008138</name>
</gene>
<dbReference type="InterPro" id="IPR000504">
    <property type="entry name" value="RRM_dom"/>
</dbReference>
<feature type="compositionally biased region" description="Basic and acidic residues" evidence="3">
    <location>
        <begin position="193"/>
        <end position="217"/>
    </location>
</feature>
<dbReference type="PROSITE" id="PS50102">
    <property type="entry name" value="RRM"/>
    <property type="match status" value="1"/>
</dbReference>
<feature type="compositionally biased region" description="Gly residues" evidence="3">
    <location>
        <begin position="225"/>
        <end position="240"/>
    </location>
</feature>
<evidence type="ECO:0000256" key="1">
    <source>
        <dbReference type="ARBA" id="ARBA00022884"/>
    </source>
</evidence>
<feature type="region of interest" description="Disordered" evidence="3">
    <location>
        <begin position="78"/>
        <end position="259"/>
    </location>
</feature>
<dbReference type="Pfam" id="PF00076">
    <property type="entry name" value="RRM_1"/>
    <property type="match status" value="1"/>
</dbReference>
<feature type="compositionally biased region" description="Gly residues" evidence="3">
    <location>
        <begin position="100"/>
        <end position="147"/>
    </location>
</feature>
<dbReference type="InterPro" id="IPR012677">
    <property type="entry name" value="Nucleotide-bd_a/b_plait_sf"/>
</dbReference>
<organism evidence="5 6">
    <name type="scientific">Molorchus minor</name>
    <dbReference type="NCBI Taxonomy" id="1323400"/>
    <lineage>
        <taxon>Eukaryota</taxon>
        <taxon>Metazoa</taxon>
        <taxon>Ecdysozoa</taxon>
        <taxon>Arthropoda</taxon>
        <taxon>Hexapoda</taxon>
        <taxon>Insecta</taxon>
        <taxon>Pterygota</taxon>
        <taxon>Neoptera</taxon>
        <taxon>Endopterygota</taxon>
        <taxon>Coleoptera</taxon>
        <taxon>Polyphaga</taxon>
        <taxon>Cucujiformia</taxon>
        <taxon>Chrysomeloidea</taxon>
        <taxon>Cerambycidae</taxon>
        <taxon>Lamiinae</taxon>
        <taxon>Monochamini</taxon>
        <taxon>Molorchus</taxon>
    </lineage>
</organism>
<evidence type="ECO:0000256" key="3">
    <source>
        <dbReference type="SAM" id="MobiDB-lite"/>
    </source>
</evidence>
<feature type="compositionally biased region" description="Basic and acidic residues" evidence="3">
    <location>
        <begin position="148"/>
        <end position="173"/>
    </location>
</feature>
<evidence type="ECO:0000256" key="2">
    <source>
        <dbReference type="PROSITE-ProRule" id="PRU00176"/>
    </source>
</evidence>
<comment type="caution">
    <text evidence="5">The sequence shown here is derived from an EMBL/GenBank/DDBJ whole genome shotgun (WGS) entry which is preliminary data.</text>
</comment>
<feature type="domain" description="RRM" evidence="4">
    <location>
        <begin position="10"/>
        <end position="80"/>
    </location>
</feature>
<dbReference type="InterPro" id="IPR035979">
    <property type="entry name" value="RBD_domain_sf"/>
</dbReference>